<reference evidence="2 3" key="1">
    <citation type="submission" date="2015-03" db="EMBL/GenBank/DDBJ databases">
        <authorList>
            <consortium name="Pathogen Informatics"/>
        </authorList>
    </citation>
    <scope>NUCLEOTIDE SEQUENCE [LARGE SCALE GENOMIC DNA]</scope>
    <source>
        <strain evidence="2 3">Bir 185</strain>
    </source>
</reference>
<evidence type="ECO:0000313" key="3">
    <source>
        <dbReference type="Proteomes" id="UP000050164"/>
    </source>
</evidence>
<feature type="chain" id="PRO_5024838640" description="Secreted protein" evidence="1">
    <location>
        <begin position="35"/>
        <end position="84"/>
    </location>
</feature>
<evidence type="ECO:0008006" key="4">
    <source>
        <dbReference type="Google" id="ProtNLM"/>
    </source>
</evidence>
<keyword evidence="1" id="KW-0732">Signal</keyword>
<proteinExistence type="predicted"/>
<accession>A0A655A8H1</accession>
<evidence type="ECO:0000256" key="1">
    <source>
        <dbReference type="SAM" id="SignalP"/>
    </source>
</evidence>
<dbReference type="Proteomes" id="UP000050164">
    <property type="component" value="Unassembled WGS sequence"/>
</dbReference>
<gene>
    <name evidence="2" type="ORF">ERS027659_02513</name>
</gene>
<evidence type="ECO:0000313" key="2">
    <source>
        <dbReference type="EMBL" id="CKS00982.1"/>
    </source>
</evidence>
<dbReference type="AlphaFoldDB" id="A0A655A8H1"/>
<name>A0A655A8H1_MYCTX</name>
<organism evidence="2 3">
    <name type="scientific">Mycobacterium tuberculosis</name>
    <dbReference type="NCBI Taxonomy" id="1773"/>
    <lineage>
        <taxon>Bacteria</taxon>
        <taxon>Bacillati</taxon>
        <taxon>Actinomycetota</taxon>
        <taxon>Actinomycetes</taxon>
        <taxon>Mycobacteriales</taxon>
        <taxon>Mycobacteriaceae</taxon>
        <taxon>Mycobacterium</taxon>
        <taxon>Mycobacterium tuberculosis complex</taxon>
    </lineage>
</organism>
<feature type="signal peptide" evidence="1">
    <location>
        <begin position="1"/>
        <end position="34"/>
    </location>
</feature>
<sequence length="84" mass="8450">MVTKASTIASASATVCMRPPMPINWALLCSRASAAVCTLQASAQRAPGTLLAAICSPLPDPPSTMPRLPGSATVRVAAAMQNAG</sequence>
<protein>
    <recommendedName>
        <fullName evidence="4">Secreted protein</fullName>
    </recommendedName>
</protein>
<dbReference type="EMBL" id="CNFT01000607">
    <property type="protein sequence ID" value="CKS00982.1"/>
    <property type="molecule type" value="Genomic_DNA"/>
</dbReference>